<keyword evidence="2" id="KW-1185">Reference proteome</keyword>
<evidence type="ECO:0000313" key="2">
    <source>
        <dbReference type="Proteomes" id="UP001497644"/>
    </source>
</evidence>
<gene>
    <name evidence="1" type="ORF">LPLAT_LOCUS614</name>
</gene>
<protein>
    <submittedName>
        <fullName evidence="1">Uncharacterized protein</fullName>
    </submittedName>
</protein>
<dbReference type="AlphaFoldDB" id="A0AAV2N2B9"/>
<dbReference type="EMBL" id="OZ034824">
    <property type="protein sequence ID" value="CAL1673805.1"/>
    <property type="molecule type" value="Genomic_DNA"/>
</dbReference>
<evidence type="ECO:0000313" key="1">
    <source>
        <dbReference type="EMBL" id="CAL1673805.1"/>
    </source>
</evidence>
<name>A0AAV2N2B9_9HYME</name>
<sequence length="89" mass="9831">MEPASERQQPPVGRRVARATFHGSSLAIVKTGSCLELRTVPPTVFRESSSPYPPAPFVTRVAKIPLVCITIKRFVPIPTPRDARHRTPT</sequence>
<organism evidence="1 2">
    <name type="scientific">Lasius platythorax</name>
    <dbReference type="NCBI Taxonomy" id="488582"/>
    <lineage>
        <taxon>Eukaryota</taxon>
        <taxon>Metazoa</taxon>
        <taxon>Ecdysozoa</taxon>
        <taxon>Arthropoda</taxon>
        <taxon>Hexapoda</taxon>
        <taxon>Insecta</taxon>
        <taxon>Pterygota</taxon>
        <taxon>Neoptera</taxon>
        <taxon>Endopterygota</taxon>
        <taxon>Hymenoptera</taxon>
        <taxon>Apocrita</taxon>
        <taxon>Aculeata</taxon>
        <taxon>Formicoidea</taxon>
        <taxon>Formicidae</taxon>
        <taxon>Formicinae</taxon>
        <taxon>Lasius</taxon>
        <taxon>Lasius</taxon>
    </lineage>
</organism>
<reference evidence="1 2" key="1">
    <citation type="submission" date="2024-04" db="EMBL/GenBank/DDBJ databases">
        <authorList>
            <consortium name="Molecular Ecology Group"/>
        </authorList>
    </citation>
    <scope>NUCLEOTIDE SEQUENCE [LARGE SCALE GENOMIC DNA]</scope>
</reference>
<proteinExistence type="predicted"/>
<accession>A0AAV2N2B9</accession>
<dbReference type="Proteomes" id="UP001497644">
    <property type="component" value="Chromosome 1"/>
</dbReference>